<dbReference type="Gene3D" id="3.40.30.10">
    <property type="entry name" value="Glutaredoxin"/>
    <property type="match status" value="1"/>
</dbReference>
<dbReference type="Gene3D" id="3.50.50.60">
    <property type="entry name" value="FAD/NAD(P)-binding domain"/>
    <property type="match status" value="2"/>
</dbReference>
<dbReference type="InterPro" id="IPR050097">
    <property type="entry name" value="Ferredoxin-NADP_redctase_2"/>
</dbReference>
<comment type="caution">
    <text evidence="8">The sequence shown here is derived from an EMBL/GenBank/DDBJ whole genome shotgun (WGS) entry which is preliminary data.</text>
</comment>
<dbReference type="InterPro" id="IPR036249">
    <property type="entry name" value="Thioredoxin-like_sf"/>
</dbReference>
<feature type="domain" description="Glutaredoxin" evidence="6">
    <location>
        <begin position="8"/>
        <end position="63"/>
    </location>
</feature>
<dbReference type="PRINTS" id="PR00469">
    <property type="entry name" value="PNDRDTASEII"/>
</dbReference>
<evidence type="ECO:0000256" key="2">
    <source>
        <dbReference type="ARBA" id="ARBA00022827"/>
    </source>
</evidence>
<dbReference type="InterPro" id="IPR036188">
    <property type="entry name" value="FAD/NAD-bd_sf"/>
</dbReference>
<dbReference type="PANTHER" id="PTHR48105">
    <property type="entry name" value="THIOREDOXIN REDUCTASE 1-RELATED-RELATED"/>
    <property type="match status" value="1"/>
</dbReference>
<organism evidence="8">
    <name type="scientific">Caldilineaceae bacterium SB0661_bin_32</name>
    <dbReference type="NCBI Taxonomy" id="2605255"/>
    <lineage>
        <taxon>Bacteria</taxon>
        <taxon>Bacillati</taxon>
        <taxon>Chloroflexota</taxon>
        <taxon>Caldilineae</taxon>
        <taxon>Caldilineales</taxon>
        <taxon>Caldilineaceae</taxon>
    </lineage>
</organism>
<dbReference type="PROSITE" id="PS00573">
    <property type="entry name" value="PYRIDINE_REDOX_2"/>
    <property type="match status" value="1"/>
</dbReference>
<dbReference type="EMBL" id="VXMH01000081">
    <property type="protein sequence ID" value="MYC96428.1"/>
    <property type="molecule type" value="Genomic_DNA"/>
</dbReference>
<evidence type="ECO:0000313" key="8">
    <source>
        <dbReference type="EMBL" id="MYC96428.1"/>
    </source>
</evidence>
<evidence type="ECO:0000259" key="6">
    <source>
        <dbReference type="Pfam" id="PF00462"/>
    </source>
</evidence>
<keyword evidence="2" id="KW-0274">FAD</keyword>
<keyword evidence="5" id="KW-0676">Redox-active center</keyword>
<dbReference type="CDD" id="cd02976">
    <property type="entry name" value="NrdH"/>
    <property type="match status" value="1"/>
</dbReference>
<feature type="domain" description="FAD/NAD(P)-binding" evidence="7">
    <location>
        <begin position="93"/>
        <end position="402"/>
    </location>
</feature>
<dbReference type="GO" id="GO:0016668">
    <property type="term" value="F:oxidoreductase activity, acting on a sulfur group of donors, NAD(P) as acceptor"/>
    <property type="evidence" value="ECO:0007669"/>
    <property type="project" value="UniProtKB-ARBA"/>
</dbReference>
<dbReference type="InterPro" id="IPR023753">
    <property type="entry name" value="FAD/NAD-binding_dom"/>
</dbReference>
<keyword evidence="3" id="KW-0560">Oxidoreductase</keyword>
<reference evidence="8" key="1">
    <citation type="submission" date="2019-09" db="EMBL/GenBank/DDBJ databases">
        <title>Characterisation of the sponge microbiome using genome-centric metagenomics.</title>
        <authorList>
            <person name="Engelberts J.P."/>
            <person name="Robbins S.J."/>
            <person name="De Goeij J.M."/>
            <person name="Aranda M."/>
            <person name="Bell S.C."/>
            <person name="Webster N.S."/>
        </authorList>
    </citation>
    <scope>NUCLEOTIDE SEQUENCE</scope>
    <source>
        <strain evidence="8">SB0661_bin_32</strain>
    </source>
</reference>
<dbReference type="InterPro" id="IPR002109">
    <property type="entry name" value="Glutaredoxin"/>
</dbReference>
<name>A0A6B1D9P7_9CHLR</name>
<proteinExistence type="predicted"/>
<dbReference type="SUPFAM" id="SSF52833">
    <property type="entry name" value="Thioredoxin-like"/>
    <property type="match status" value="1"/>
</dbReference>
<evidence type="ECO:0000256" key="4">
    <source>
        <dbReference type="ARBA" id="ARBA00023157"/>
    </source>
</evidence>
<dbReference type="InterPro" id="IPR008255">
    <property type="entry name" value="Pyr_nucl-diS_OxRdtase_2_AS"/>
</dbReference>
<dbReference type="Pfam" id="PF00462">
    <property type="entry name" value="Glutaredoxin"/>
    <property type="match status" value="1"/>
</dbReference>
<keyword evidence="1" id="KW-0285">Flavoprotein</keyword>
<accession>A0A6B1D9P7</accession>
<evidence type="ECO:0000256" key="5">
    <source>
        <dbReference type="ARBA" id="ARBA00023284"/>
    </source>
</evidence>
<dbReference type="Pfam" id="PF07992">
    <property type="entry name" value="Pyr_redox_2"/>
    <property type="match status" value="1"/>
</dbReference>
<dbReference type="SUPFAM" id="SSF51905">
    <property type="entry name" value="FAD/NAD(P)-binding domain"/>
    <property type="match status" value="1"/>
</dbReference>
<dbReference type="PROSITE" id="PS51354">
    <property type="entry name" value="GLUTAREDOXIN_2"/>
    <property type="match status" value="1"/>
</dbReference>
<evidence type="ECO:0000259" key="7">
    <source>
        <dbReference type="Pfam" id="PF07992"/>
    </source>
</evidence>
<gene>
    <name evidence="8" type="ORF">F4X14_15805</name>
</gene>
<evidence type="ECO:0000256" key="1">
    <source>
        <dbReference type="ARBA" id="ARBA00022630"/>
    </source>
</evidence>
<keyword evidence="4" id="KW-1015">Disulfide bond</keyword>
<protein>
    <submittedName>
        <fullName evidence="8">FAD-dependent oxidoreductase</fullName>
    </submittedName>
</protein>
<dbReference type="AlphaFoldDB" id="A0A6B1D9P7"/>
<sequence>MTESSPDIVVYGAFWCPDCRRSKQFLGEHRIPYHWVNIEEDADAERRVIEMNDGRRIIPTIVFADGSRLIEPSNAELAAKLGLRTTASRQHYPVIVIGGGPAGLTAALYLAREGVDILIIERAAFGGQAAATEKLDNLPGFPDGVDGFEFAQRLRAQAERFGVELLQAQDVATIQRQDNYHRVETVAGDEYSAQAVLISTGSRYRRLNVPGENDYLGAGVHFCATCDGPFYRGKEVAVIGGGNSAAEESLLLTKFAERVTLLVRGPVLHASQVIQESVSGNSKIEVRWNTEVQEFLGARAQLNRLQLWNNRTEAESQMSVDGAFVFIGLEPNTGFLEGTGVHLNRWGFIETGHNLTHESDKRPPLYLDRDPAALETSVPGLFAAGDVRADSTKQVASAAGEGATAALLIRDYLRTV</sequence>
<dbReference type="PRINTS" id="PR00368">
    <property type="entry name" value="FADPNR"/>
</dbReference>
<evidence type="ECO:0000256" key="3">
    <source>
        <dbReference type="ARBA" id="ARBA00023002"/>
    </source>
</evidence>